<keyword evidence="4" id="KW-0804">Transcription</keyword>
<dbReference type="Gene3D" id="1.10.10.10">
    <property type="entry name" value="Winged helix-like DNA-binding domain superfamily/Winged helix DNA-binding domain"/>
    <property type="match status" value="1"/>
</dbReference>
<evidence type="ECO:0000256" key="2">
    <source>
        <dbReference type="ARBA" id="ARBA00023015"/>
    </source>
</evidence>
<feature type="domain" description="HTH lysR-type" evidence="5">
    <location>
        <begin position="18"/>
        <end position="75"/>
    </location>
</feature>
<dbReference type="InterPro" id="IPR036390">
    <property type="entry name" value="WH_DNA-bd_sf"/>
</dbReference>
<accession>Q13YH7</accession>
<dbReference type="Pfam" id="PF00126">
    <property type="entry name" value="HTH_1"/>
    <property type="match status" value="1"/>
</dbReference>
<dbReference type="CDD" id="cd08459">
    <property type="entry name" value="PBP2_DntR_NahR_LinR_like"/>
    <property type="match status" value="1"/>
</dbReference>
<dbReference type="eggNOG" id="COG0583">
    <property type="taxonomic scope" value="Bacteria"/>
</dbReference>
<comment type="similarity">
    <text evidence="1">Belongs to the LysR transcriptional regulatory family.</text>
</comment>
<dbReference type="InterPro" id="IPR005119">
    <property type="entry name" value="LysR_subst-bd"/>
</dbReference>
<dbReference type="Gene3D" id="3.40.190.10">
    <property type="entry name" value="Periplasmic binding protein-like II"/>
    <property type="match status" value="2"/>
</dbReference>
<evidence type="ECO:0000256" key="3">
    <source>
        <dbReference type="ARBA" id="ARBA00023125"/>
    </source>
</evidence>
<keyword evidence="7" id="KW-1185">Reference proteome</keyword>
<dbReference type="InterPro" id="IPR000847">
    <property type="entry name" value="LysR_HTH_N"/>
</dbReference>
<dbReference type="PANTHER" id="PTHR30118">
    <property type="entry name" value="HTH-TYPE TRANSCRIPTIONAL REGULATOR LEUO-RELATED"/>
    <property type="match status" value="1"/>
</dbReference>
<dbReference type="AlphaFoldDB" id="Q13YH7"/>
<dbReference type="STRING" id="266265.Bxe_A2106"/>
<reference evidence="6 7" key="1">
    <citation type="journal article" date="2006" name="Proc. Natl. Acad. Sci. U.S.A.">
        <title>Burkholderia xenovorans LB400 harbors a multi-replicon, 9.73-Mbp genome shaped for versatility.</title>
        <authorList>
            <person name="Chain P.S."/>
            <person name="Denef V.J."/>
            <person name="Konstantinidis K.T."/>
            <person name="Vergez L.M."/>
            <person name="Agullo L."/>
            <person name="Reyes V.L."/>
            <person name="Hauser L."/>
            <person name="Cordova M."/>
            <person name="Gomez L."/>
            <person name="Gonzalez M."/>
            <person name="Land M."/>
            <person name="Lao V."/>
            <person name="Larimer F."/>
            <person name="LiPuma J.J."/>
            <person name="Mahenthiralingam E."/>
            <person name="Malfatti S.A."/>
            <person name="Marx C.J."/>
            <person name="Parnell J.J."/>
            <person name="Ramette A."/>
            <person name="Richardson P."/>
            <person name="Seeger M."/>
            <person name="Smith D."/>
            <person name="Spilker T."/>
            <person name="Sul W.J."/>
            <person name="Tsoi T.V."/>
            <person name="Ulrich L.E."/>
            <person name="Zhulin I.B."/>
            <person name="Tiedje J.M."/>
        </authorList>
    </citation>
    <scope>NUCLEOTIDE SEQUENCE [LARGE SCALE GENOMIC DNA]</scope>
    <source>
        <strain evidence="6 7">LB400</strain>
    </source>
</reference>
<dbReference type="Proteomes" id="UP000001817">
    <property type="component" value="Chromosome 1"/>
</dbReference>
<evidence type="ECO:0000256" key="1">
    <source>
        <dbReference type="ARBA" id="ARBA00009437"/>
    </source>
</evidence>
<dbReference type="GO" id="GO:0003677">
    <property type="term" value="F:DNA binding"/>
    <property type="evidence" value="ECO:0007669"/>
    <property type="project" value="UniProtKB-KW"/>
</dbReference>
<dbReference type="Pfam" id="PF03466">
    <property type="entry name" value="LysR_substrate"/>
    <property type="match status" value="1"/>
</dbReference>
<dbReference type="InterPro" id="IPR050389">
    <property type="entry name" value="LysR-type_TF"/>
</dbReference>
<name>Q13YH7_PARXL</name>
<dbReference type="PANTHER" id="PTHR30118:SF15">
    <property type="entry name" value="TRANSCRIPTIONAL REGULATORY PROTEIN"/>
    <property type="match status" value="1"/>
</dbReference>
<dbReference type="GO" id="GO:0003700">
    <property type="term" value="F:DNA-binding transcription factor activity"/>
    <property type="evidence" value="ECO:0007669"/>
    <property type="project" value="InterPro"/>
</dbReference>
<proteinExistence type="inferred from homology"/>
<keyword evidence="2" id="KW-0805">Transcription regulation</keyword>
<evidence type="ECO:0000313" key="7">
    <source>
        <dbReference type="Proteomes" id="UP000001817"/>
    </source>
</evidence>
<dbReference type="SUPFAM" id="SSF46785">
    <property type="entry name" value="Winged helix' DNA-binding domain"/>
    <property type="match status" value="1"/>
</dbReference>
<keyword evidence="3" id="KW-0238">DNA-binding</keyword>
<evidence type="ECO:0000256" key="4">
    <source>
        <dbReference type="ARBA" id="ARBA00023163"/>
    </source>
</evidence>
<dbReference type="PRINTS" id="PR00039">
    <property type="entry name" value="HTHLYSR"/>
</dbReference>
<dbReference type="PROSITE" id="PS50931">
    <property type="entry name" value="HTH_LYSR"/>
    <property type="match status" value="1"/>
</dbReference>
<gene>
    <name evidence="6" type="ORF">Bxe_A2106</name>
</gene>
<dbReference type="InterPro" id="IPR036388">
    <property type="entry name" value="WH-like_DNA-bd_sf"/>
</dbReference>
<evidence type="ECO:0000259" key="5">
    <source>
        <dbReference type="PROSITE" id="PS50931"/>
    </source>
</evidence>
<sequence>MKYKINRMDIWMNSLDQVDLNLLRVFQAIVEERSLTRAGERLALSQPAISYSLGRLRTLFDDPLFIRTRAGMQPTPIALELSAIVARALDTVREALRYAEHFDPAVSTRTFRVSLSDAGELAYLPPICEALHQQAPRVRLRIEPLPVEEIEDALRASRLDFAIGNLPTLTARTRHQALFEETYVCMTRKRRGLPRAKELSLKAFLDASHVQITSVEHSHRALDDEFRTQGVGRHIALELPHFVALPSVLAVTDLFATLPRRLAQIFNRGGNFQIYELPVTLPIAAVTMHWHEHFDQDEGNVWLRNLMADIVRHFDGK</sequence>
<dbReference type="EMBL" id="CP000270">
    <property type="protein sequence ID" value="ABE30862.1"/>
    <property type="molecule type" value="Genomic_DNA"/>
</dbReference>
<evidence type="ECO:0000313" key="6">
    <source>
        <dbReference type="EMBL" id="ABE30862.1"/>
    </source>
</evidence>
<organism evidence="6 7">
    <name type="scientific">Paraburkholderia xenovorans (strain LB400)</name>
    <dbReference type="NCBI Taxonomy" id="266265"/>
    <lineage>
        <taxon>Bacteria</taxon>
        <taxon>Pseudomonadati</taxon>
        <taxon>Pseudomonadota</taxon>
        <taxon>Betaproteobacteria</taxon>
        <taxon>Burkholderiales</taxon>
        <taxon>Burkholderiaceae</taxon>
        <taxon>Paraburkholderia</taxon>
    </lineage>
</organism>
<dbReference type="KEGG" id="bxe:Bxe_A2106"/>
<dbReference type="SUPFAM" id="SSF53850">
    <property type="entry name" value="Periplasmic binding protein-like II"/>
    <property type="match status" value="1"/>
</dbReference>
<protein>
    <submittedName>
        <fullName evidence="6">Transcriptional regulator, LysR family</fullName>
    </submittedName>
</protein>